<dbReference type="InterPro" id="IPR003710">
    <property type="entry name" value="ApbA"/>
</dbReference>
<reference evidence="8" key="1">
    <citation type="journal article" date="2021" name="Nat. Commun.">
        <title>Genetic determinants of endophytism in the Arabidopsis root mycobiome.</title>
        <authorList>
            <person name="Mesny F."/>
            <person name="Miyauchi S."/>
            <person name="Thiergart T."/>
            <person name="Pickel B."/>
            <person name="Atanasova L."/>
            <person name="Karlsson M."/>
            <person name="Huettel B."/>
            <person name="Barry K.W."/>
            <person name="Haridas S."/>
            <person name="Chen C."/>
            <person name="Bauer D."/>
            <person name="Andreopoulos W."/>
            <person name="Pangilinan J."/>
            <person name="LaButti K."/>
            <person name="Riley R."/>
            <person name="Lipzen A."/>
            <person name="Clum A."/>
            <person name="Drula E."/>
            <person name="Henrissat B."/>
            <person name="Kohler A."/>
            <person name="Grigoriev I.V."/>
            <person name="Martin F.M."/>
            <person name="Hacquard S."/>
        </authorList>
    </citation>
    <scope>NUCLEOTIDE SEQUENCE</scope>
    <source>
        <strain evidence="8">FSSC 5 MPI-SDFR-AT-0091</strain>
    </source>
</reference>
<dbReference type="PANTHER" id="PTHR21708:SF30">
    <property type="entry name" value="2-DEHYDROPANTOATE 2-REDUCTASE-RELATED"/>
    <property type="match status" value="1"/>
</dbReference>
<dbReference type="Pfam" id="PF08546">
    <property type="entry name" value="ApbA_C"/>
    <property type="match status" value="1"/>
</dbReference>
<dbReference type="EC" id="1.1.1.169" evidence="4"/>
<dbReference type="PANTHER" id="PTHR21708">
    <property type="entry name" value="PROBABLE 2-DEHYDROPANTOATE 2-REDUCTASE"/>
    <property type="match status" value="1"/>
</dbReference>
<dbReference type="EMBL" id="JAGTJS010000017">
    <property type="protein sequence ID" value="KAH7244821.1"/>
    <property type="molecule type" value="Genomic_DNA"/>
</dbReference>
<evidence type="ECO:0000256" key="2">
    <source>
        <dbReference type="ARBA" id="ARBA00022857"/>
    </source>
</evidence>
<keyword evidence="5" id="KW-0472">Membrane</keyword>
<name>A0A9P9GTF3_FUSSL</name>
<dbReference type="SUPFAM" id="SSF48179">
    <property type="entry name" value="6-phosphogluconate dehydrogenase C-terminal domain-like"/>
    <property type="match status" value="1"/>
</dbReference>
<evidence type="ECO:0000259" key="7">
    <source>
        <dbReference type="Pfam" id="PF08546"/>
    </source>
</evidence>
<keyword evidence="5" id="KW-0812">Transmembrane</keyword>
<keyword evidence="5" id="KW-1133">Transmembrane helix</keyword>
<dbReference type="InterPro" id="IPR008927">
    <property type="entry name" value="6-PGluconate_DH-like_C_sf"/>
</dbReference>
<feature type="domain" description="Ketopantoate reductase N-terminal" evidence="6">
    <location>
        <begin position="10"/>
        <end position="165"/>
    </location>
</feature>
<dbReference type="SUPFAM" id="SSF51735">
    <property type="entry name" value="NAD(P)-binding Rossmann-fold domains"/>
    <property type="match status" value="1"/>
</dbReference>
<evidence type="ECO:0000256" key="1">
    <source>
        <dbReference type="ARBA" id="ARBA00007870"/>
    </source>
</evidence>
<dbReference type="InterPro" id="IPR013332">
    <property type="entry name" value="KPR_N"/>
</dbReference>
<evidence type="ECO:0000256" key="5">
    <source>
        <dbReference type="SAM" id="Phobius"/>
    </source>
</evidence>
<evidence type="ECO:0000313" key="8">
    <source>
        <dbReference type="EMBL" id="KAH7244821.1"/>
    </source>
</evidence>
<organism evidence="8 9">
    <name type="scientific">Fusarium solani</name>
    <name type="common">Filamentous fungus</name>
    <dbReference type="NCBI Taxonomy" id="169388"/>
    <lineage>
        <taxon>Eukaryota</taxon>
        <taxon>Fungi</taxon>
        <taxon>Dikarya</taxon>
        <taxon>Ascomycota</taxon>
        <taxon>Pezizomycotina</taxon>
        <taxon>Sordariomycetes</taxon>
        <taxon>Hypocreomycetidae</taxon>
        <taxon>Hypocreales</taxon>
        <taxon>Nectriaceae</taxon>
        <taxon>Fusarium</taxon>
        <taxon>Fusarium solani species complex</taxon>
    </lineage>
</organism>
<accession>A0A9P9GTF3</accession>
<evidence type="ECO:0000256" key="3">
    <source>
        <dbReference type="ARBA" id="ARBA00023002"/>
    </source>
</evidence>
<keyword evidence="2 4" id="KW-0521">NADP</keyword>
<dbReference type="GO" id="GO:0005737">
    <property type="term" value="C:cytoplasm"/>
    <property type="evidence" value="ECO:0007669"/>
    <property type="project" value="TreeGrafter"/>
</dbReference>
<dbReference type="Pfam" id="PF02558">
    <property type="entry name" value="ApbA"/>
    <property type="match status" value="1"/>
</dbReference>
<dbReference type="Gene3D" id="3.40.50.720">
    <property type="entry name" value="NAD(P)-binding Rossmann-like Domain"/>
    <property type="match status" value="1"/>
</dbReference>
<dbReference type="FunFam" id="1.10.1040.10:FF:000017">
    <property type="entry name" value="2-dehydropantoate 2-reductase"/>
    <property type="match status" value="1"/>
</dbReference>
<comment type="caution">
    <text evidence="8">The sequence shown here is derived from an EMBL/GenBank/DDBJ whole genome shotgun (WGS) entry which is preliminary data.</text>
</comment>
<feature type="transmembrane region" description="Helical" evidence="5">
    <location>
        <begin position="6"/>
        <end position="26"/>
    </location>
</feature>
<dbReference type="NCBIfam" id="TIGR00745">
    <property type="entry name" value="apbA_panE"/>
    <property type="match status" value="1"/>
</dbReference>
<dbReference type="GO" id="GO:0008677">
    <property type="term" value="F:2-dehydropantoate 2-reductase activity"/>
    <property type="evidence" value="ECO:0007669"/>
    <property type="project" value="UniProtKB-EC"/>
</dbReference>
<comment type="catalytic activity">
    <reaction evidence="4">
        <text>(R)-pantoate + NADP(+) = 2-dehydropantoate + NADPH + H(+)</text>
        <dbReference type="Rhea" id="RHEA:16233"/>
        <dbReference type="ChEBI" id="CHEBI:11561"/>
        <dbReference type="ChEBI" id="CHEBI:15378"/>
        <dbReference type="ChEBI" id="CHEBI:15980"/>
        <dbReference type="ChEBI" id="CHEBI:57783"/>
        <dbReference type="ChEBI" id="CHEBI:58349"/>
        <dbReference type="EC" id="1.1.1.169"/>
    </reaction>
</comment>
<protein>
    <recommendedName>
        <fullName evidence="4">2-dehydropantoate 2-reductase</fullName>
        <ecNumber evidence="4">1.1.1.169</ecNumber>
    </recommendedName>
    <alternativeName>
        <fullName evidence="4">Ketopantoate reductase</fullName>
    </alternativeName>
</protein>
<comment type="function">
    <text evidence="4">Catalyzes the NADPH-dependent reduction of ketopantoate into pantoic acid.</text>
</comment>
<dbReference type="InterPro" id="IPR051402">
    <property type="entry name" value="KPR-Related"/>
</dbReference>
<sequence length="330" mass="35692">MSPPYTDMSVLIYGTGSIGAILAYLLSKSIPDKNIYAVCRSNYDAAKEQGFTIDSDLWGTGLSVRPCIVRSVEEAVESSPQPFRWLLVATKATIDCPEAEAIKPAVSPNTTIVILQNGIAIEEPFRAAFPQAPILSGVLYTPVSQTGPITFTHGTLDEVFLGTFPAEAPVLHMNACAKFTCLVRTGGAKAHHVTDIQIERWKKLLINGSENPICALCRLRDAEFFRSSCGATAFMRDVMSEIAATARAAGYTAIDEGVVQEQLELLTIRRLPGVMPSMMADLLAGRQMEVDVILGNTVKIAREHRVATPLLKALLALTTALNKSIVAETR</sequence>
<dbReference type="AlphaFoldDB" id="A0A9P9GTF3"/>
<feature type="domain" description="Ketopantoate reductase C-terminal" evidence="7">
    <location>
        <begin position="195"/>
        <end position="320"/>
    </location>
</feature>
<evidence type="ECO:0000259" key="6">
    <source>
        <dbReference type="Pfam" id="PF02558"/>
    </source>
</evidence>
<evidence type="ECO:0000256" key="4">
    <source>
        <dbReference type="RuleBase" id="RU362068"/>
    </source>
</evidence>
<keyword evidence="3 4" id="KW-0560">Oxidoreductase</keyword>
<dbReference type="InterPro" id="IPR036291">
    <property type="entry name" value="NAD(P)-bd_dom_sf"/>
</dbReference>
<dbReference type="InterPro" id="IPR013752">
    <property type="entry name" value="KPA_reductase"/>
</dbReference>
<proteinExistence type="inferred from homology"/>
<comment type="similarity">
    <text evidence="1 4">Belongs to the ketopantoate reductase family.</text>
</comment>
<dbReference type="Proteomes" id="UP000736672">
    <property type="component" value="Unassembled WGS sequence"/>
</dbReference>
<keyword evidence="9" id="KW-1185">Reference proteome</keyword>
<dbReference type="InterPro" id="IPR013328">
    <property type="entry name" value="6PGD_dom2"/>
</dbReference>
<dbReference type="OrthoDB" id="3609at2759"/>
<dbReference type="Gene3D" id="1.10.1040.10">
    <property type="entry name" value="N-(1-d-carboxylethyl)-l-norvaline Dehydrogenase, domain 2"/>
    <property type="match status" value="1"/>
</dbReference>
<gene>
    <name evidence="8" type="ORF">B0J15DRAFT_552435</name>
</gene>
<dbReference type="GO" id="GO:0015940">
    <property type="term" value="P:pantothenate biosynthetic process"/>
    <property type="evidence" value="ECO:0007669"/>
    <property type="project" value="InterPro"/>
</dbReference>
<evidence type="ECO:0000313" key="9">
    <source>
        <dbReference type="Proteomes" id="UP000736672"/>
    </source>
</evidence>